<dbReference type="RefSeq" id="WP_344967014.1">
    <property type="nucleotide sequence ID" value="NZ_BAABDD010000002.1"/>
</dbReference>
<dbReference type="Proteomes" id="UP001500908">
    <property type="component" value="Unassembled WGS sequence"/>
</dbReference>
<gene>
    <name evidence="1" type="ORF">GCM10022402_06090</name>
</gene>
<keyword evidence="2" id="KW-1185">Reference proteome</keyword>
<dbReference type="Gene3D" id="3.40.50.300">
    <property type="entry name" value="P-loop containing nucleotide triphosphate hydrolases"/>
    <property type="match status" value="1"/>
</dbReference>
<dbReference type="InterPro" id="IPR027417">
    <property type="entry name" value="P-loop_NTPase"/>
</dbReference>
<evidence type="ECO:0000313" key="1">
    <source>
        <dbReference type="EMBL" id="GAA3728169.1"/>
    </source>
</evidence>
<proteinExistence type="predicted"/>
<dbReference type="Pfam" id="PF01745">
    <property type="entry name" value="IPT"/>
    <property type="match status" value="1"/>
</dbReference>
<dbReference type="EMBL" id="BAABDD010000002">
    <property type="protein sequence ID" value="GAA3728169.1"/>
    <property type="molecule type" value="Genomic_DNA"/>
</dbReference>
<protein>
    <submittedName>
        <fullName evidence="1">AAA family ATPase</fullName>
    </submittedName>
</protein>
<organism evidence="1 2">
    <name type="scientific">Salinactinospora qingdaonensis</name>
    <dbReference type="NCBI Taxonomy" id="702744"/>
    <lineage>
        <taxon>Bacteria</taxon>
        <taxon>Bacillati</taxon>
        <taxon>Actinomycetota</taxon>
        <taxon>Actinomycetes</taxon>
        <taxon>Streptosporangiales</taxon>
        <taxon>Nocardiopsidaceae</taxon>
        <taxon>Salinactinospora</taxon>
    </lineage>
</organism>
<comment type="caution">
    <text evidence="1">The sequence shown here is derived from an EMBL/GenBank/DDBJ whole genome shotgun (WGS) entry which is preliminary data.</text>
</comment>
<sequence length="192" mass="21488">MSDPLLRLSATSPDLSGELAGFLAGRAPRAGRCRVFAIEGRSGAGKTRLAAELSRRTGWPVVHMDDIYPGWEGLAGSVPLVRHWIVAPLMRGGLPRWRRYDWQRGEYGPWEETPVGRELIVEGCGCGARELRPYLAALVWVDADARVRAERLDARFDAAVYAPYRSVWARQEERFHVEHCPRGHADVVVDNS</sequence>
<evidence type="ECO:0000313" key="2">
    <source>
        <dbReference type="Proteomes" id="UP001500908"/>
    </source>
</evidence>
<accession>A0ABP7F4N4</accession>
<name>A0ABP7F4N4_9ACTN</name>
<reference evidence="2" key="1">
    <citation type="journal article" date="2019" name="Int. J. Syst. Evol. Microbiol.">
        <title>The Global Catalogue of Microorganisms (GCM) 10K type strain sequencing project: providing services to taxonomists for standard genome sequencing and annotation.</title>
        <authorList>
            <consortium name="The Broad Institute Genomics Platform"/>
            <consortium name="The Broad Institute Genome Sequencing Center for Infectious Disease"/>
            <person name="Wu L."/>
            <person name="Ma J."/>
        </authorList>
    </citation>
    <scope>NUCLEOTIDE SEQUENCE [LARGE SCALE GENOMIC DNA]</scope>
    <source>
        <strain evidence="2">JCM 17137</strain>
    </source>
</reference>
<dbReference type="SUPFAM" id="SSF52540">
    <property type="entry name" value="P-loop containing nucleoside triphosphate hydrolases"/>
    <property type="match status" value="1"/>
</dbReference>